<evidence type="ECO:0000313" key="11">
    <source>
        <dbReference type="Proteomes" id="UP000315343"/>
    </source>
</evidence>
<evidence type="ECO:0000256" key="4">
    <source>
        <dbReference type="ARBA" id="ARBA00022840"/>
    </source>
</evidence>
<dbReference type="InterPro" id="IPR003796">
    <property type="entry name" value="RNR_NrdR-like"/>
</dbReference>
<keyword evidence="11" id="KW-1185">Reference proteome</keyword>
<keyword evidence="4 8" id="KW-0067">ATP-binding</keyword>
<dbReference type="GO" id="GO:0003677">
    <property type="term" value="F:DNA binding"/>
    <property type="evidence" value="ECO:0007669"/>
    <property type="project" value="UniProtKB-KW"/>
</dbReference>
<keyword evidence="8" id="KW-0479">Metal-binding</keyword>
<evidence type="ECO:0000259" key="9">
    <source>
        <dbReference type="PROSITE" id="PS51161"/>
    </source>
</evidence>
<proteinExistence type="inferred from homology"/>
<dbReference type="Pfam" id="PF03477">
    <property type="entry name" value="ATP-cone"/>
    <property type="match status" value="1"/>
</dbReference>
<keyword evidence="5 8" id="KW-0805">Transcription regulation</keyword>
<dbReference type="NCBIfam" id="TIGR00244">
    <property type="entry name" value="transcriptional regulator NrdR"/>
    <property type="match status" value="1"/>
</dbReference>
<dbReference type="EMBL" id="VLKH01000005">
    <property type="protein sequence ID" value="TWH79857.1"/>
    <property type="molecule type" value="Genomic_DNA"/>
</dbReference>
<dbReference type="RefSeq" id="WP_145083238.1">
    <property type="nucleotide sequence ID" value="NZ_DAMBUX010000001.1"/>
</dbReference>
<keyword evidence="8" id="KW-0863">Zinc-finger</keyword>
<accession>A0A562J9P6</accession>
<evidence type="ECO:0000256" key="2">
    <source>
        <dbReference type="ARBA" id="ARBA00022741"/>
    </source>
</evidence>
<dbReference type="PROSITE" id="PS51161">
    <property type="entry name" value="ATP_CONE"/>
    <property type="match status" value="1"/>
</dbReference>
<dbReference type="HAMAP" id="MF_00440">
    <property type="entry name" value="NrdR"/>
    <property type="match status" value="1"/>
</dbReference>
<protein>
    <recommendedName>
        <fullName evidence="8">Transcriptional repressor NrdR</fullName>
    </recommendedName>
</protein>
<reference evidence="10 11" key="1">
    <citation type="submission" date="2019-07" db="EMBL/GenBank/DDBJ databases">
        <title>Genomic Encyclopedia of Type Strains, Phase I: the one thousand microbial genomes (KMG-I) project.</title>
        <authorList>
            <person name="Kyrpides N."/>
        </authorList>
    </citation>
    <scope>NUCLEOTIDE SEQUENCE [LARGE SCALE GENOMIC DNA]</scope>
    <source>
        <strain evidence="10 11">DSM 13558</strain>
    </source>
</reference>
<evidence type="ECO:0000256" key="1">
    <source>
        <dbReference type="ARBA" id="ARBA00022491"/>
    </source>
</evidence>
<dbReference type="GO" id="GO:0005524">
    <property type="term" value="F:ATP binding"/>
    <property type="evidence" value="ECO:0007669"/>
    <property type="project" value="UniProtKB-UniRule"/>
</dbReference>
<gene>
    <name evidence="8" type="primary">nrdR</name>
    <name evidence="10" type="ORF">LY60_02176</name>
</gene>
<dbReference type="PANTHER" id="PTHR30455:SF2">
    <property type="entry name" value="TRANSCRIPTIONAL REPRESSOR NRDR"/>
    <property type="match status" value="1"/>
</dbReference>
<evidence type="ECO:0000256" key="3">
    <source>
        <dbReference type="ARBA" id="ARBA00022833"/>
    </source>
</evidence>
<dbReference type="OrthoDB" id="9807461at2"/>
<keyword evidence="2 8" id="KW-0547">Nucleotide-binding</keyword>
<organism evidence="10 11">
    <name type="scientific">Sedimentibacter saalensis</name>
    <dbReference type="NCBI Taxonomy" id="130788"/>
    <lineage>
        <taxon>Bacteria</taxon>
        <taxon>Bacillati</taxon>
        <taxon>Bacillota</taxon>
        <taxon>Tissierellia</taxon>
        <taxon>Sedimentibacter</taxon>
    </lineage>
</organism>
<name>A0A562J9P6_9FIRM</name>
<keyword evidence="3 8" id="KW-0862">Zinc</keyword>
<evidence type="ECO:0000313" key="10">
    <source>
        <dbReference type="EMBL" id="TWH79857.1"/>
    </source>
</evidence>
<evidence type="ECO:0000256" key="5">
    <source>
        <dbReference type="ARBA" id="ARBA00023015"/>
    </source>
</evidence>
<dbReference type="AlphaFoldDB" id="A0A562J9P6"/>
<dbReference type="InterPro" id="IPR005144">
    <property type="entry name" value="ATP-cone_dom"/>
</dbReference>
<comment type="similarity">
    <text evidence="8">Belongs to the NrdR family.</text>
</comment>
<feature type="zinc finger region" evidence="8">
    <location>
        <begin position="3"/>
        <end position="34"/>
    </location>
</feature>
<evidence type="ECO:0000256" key="7">
    <source>
        <dbReference type="ARBA" id="ARBA00023163"/>
    </source>
</evidence>
<dbReference type="InterPro" id="IPR055173">
    <property type="entry name" value="NrdR-like_N"/>
</dbReference>
<comment type="function">
    <text evidence="8">Negatively regulates transcription of bacterial ribonucleotide reductase nrd genes and operons by binding to NrdR-boxes.</text>
</comment>
<comment type="cofactor">
    <cofactor evidence="8">
        <name>Zn(2+)</name>
        <dbReference type="ChEBI" id="CHEBI:29105"/>
    </cofactor>
    <text evidence="8">Binds 1 zinc ion.</text>
</comment>
<keyword evidence="7 8" id="KW-0804">Transcription</keyword>
<dbReference type="GO" id="GO:0008270">
    <property type="term" value="F:zinc ion binding"/>
    <property type="evidence" value="ECO:0007669"/>
    <property type="project" value="UniProtKB-UniRule"/>
</dbReference>
<comment type="caution">
    <text evidence="10">The sequence shown here is derived from an EMBL/GenBank/DDBJ whole genome shotgun (WGS) entry which is preliminary data.</text>
</comment>
<dbReference type="GO" id="GO:0045892">
    <property type="term" value="P:negative regulation of DNA-templated transcription"/>
    <property type="evidence" value="ECO:0007669"/>
    <property type="project" value="UniProtKB-UniRule"/>
</dbReference>
<dbReference type="PANTHER" id="PTHR30455">
    <property type="entry name" value="TRANSCRIPTIONAL REPRESSOR NRDR"/>
    <property type="match status" value="1"/>
</dbReference>
<sequence>MKCPKCSCSESKVVDTRPTDDGFKIRRRRECIECGHRFTTYEKIEETQIVVIKRDGTRQGYNRDKIINGIIRACDKRSVSLEQIEGIADKVEKQLMNNFQNEVSTEVIGELVMNELQSVDDVAYVRFASVYRKFKDINTFMDELKKILDERKK</sequence>
<evidence type="ECO:0000256" key="8">
    <source>
        <dbReference type="HAMAP-Rule" id="MF_00440"/>
    </source>
</evidence>
<feature type="domain" description="ATP-cone" evidence="9">
    <location>
        <begin position="49"/>
        <end position="139"/>
    </location>
</feature>
<evidence type="ECO:0000256" key="6">
    <source>
        <dbReference type="ARBA" id="ARBA00023125"/>
    </source>
</evidence>
<keyword evidence="6 8" id="KW-0238">DNA-binding</keyword>
<dbReference type="Proteomes" id="UP000315343">
    <property type="component" value="Unassembled WGS sequence"/>
</dbReference>
<keyword evidence="1 8" id="KW-0678">Repressor</keyword>
<dbReference type="Pfam" id="PF22811">
    <property type="entry name" value="Zn_ribbon_NrdR"/>
    <property type="match status" value="1"/>
</dbReference>